<evidence type="ECO:0000313" key="5">
    <source>
        <dbReference type="EMBL" id="MCR6546904.1"/>
    </source>
</evidence>
<dbReference type="PROSITE" id="PS50994">
    <property type="entry name" value="INTEGRASE"/>
    <property type="match status" value="1"/>
</dbReference>
<dbReference type="InterPro" id="IPR048020">
    <property type="entry name" value="Transpos_IS3"/>
</dbReference>
<dbReference type="Proteomes" id="UP001524944">
    <property type="component" value="Unassembled WGS sequence"/>
</dbReference>
<dbReference type="InterPro" id="IPR009057">
    <property type="entry name" value="Homeodomain-like_sf"/>
</dbReference>
<proteinExistence type="predicted"/>
<dbReference type="Pfam" id="PF00665">
    <property type="entry name" value="rve"/>
    <property type="match status" value="1"/>
</dbReference>
<keyword evidence="2" id="KW-0175">Coiled coil</keyword>
<dbReference type="InterPro" id="IPR012337">
    <property type="entry name" value="RNaseH-like_sf"/>
</dbReference>
<accession>A0ABT1Y7N9</accession>
<feature type="coiled-coil region" evidence="2">
    <location>
        <begin position="62"/>
        <end position="89"/>
    </location>
</feature>
<dbReference type="Pfam" id="PF13276">
    <property type="entry name" value="HTH_21"/>
    <property type="match status" value="1"/>
</dbReference>
<dbReference type="InterPro" id="IPR025948">
    <property type="entry name" value="HTH-like_dom"/>
</dbReference>
<dbReference type="SUPFAM" id="SSF53098">
    <property type="entry name" value="Ribonuclease H-like"/>
    <property type="match status" value="1"/>
</dbReference>
<evidence type="ECO:0000259" key="4">
    <source>
        <dbReference type="PROSITE" id="PS50994"/>
    </source>
</evidence>
<dbReference type="NCBIfam" id="NF033516">
    <property type="entry name" value="transpos_IS3"/>
    <property type="match status" value="1"/>
</dbReference>
<dbReference type="Pfam" id="PF13333">
    <property type="entry name" value="rve_2"/>
    <property type="match status" value="1"/>
</dbReference>
<dbReference type="PANTHER" id="PTHR46889">
    <property type="entry name" value="TRANSPOSASE INSF FOR INSERTION SEQUENCE IS3B-RELATED"/>
    <property type="match status" value="1"/>
</dbReference>
<comment type="function">
    <text evidence="1">Involved in the transposition of the insertion sequence.</text>
</comment>
<organism evidence="5 6">
    <name type="scientific">Dehalobacterium formicoaceticum</name>
    <dbReference type="NCBI Taxonomy" id="51515"/>
    <lineage>
        <taxon>Bacteria</taxon>
        <taxon>Bacillati</taxon>
        <taxon>Bacillota</taxon>
        <taxon>Clostridia</taxon>
        <taxon>Eubacteriales</taxon>
        <taxon>Peptococcaceae</taxon>
        <taxon>Dehalobacterium</taxon>
    </lineage>
</organism>
<evidence type="ECO:0000313" key="6">
    <source>
        <dbReference type="Proteomes" id="UP001524944"/>
    </source>
</evidence>
<evidence type="ECO:0000256" key="3">
    <source>
        <dbReference type="SAM" id="MobiDB-lite"/>
    </source>
</evidence>
<protein>
    <submittedName>
        <fullName evidence="5">IS3 family transposase</fullName>
    </submittedName>
</protein>
<dbReference type="InterPro" id="IPR036397">
    <property type="entry name" value="RNaseH_sf"/>
</dbReference>
<evidence type="ECO:0000256" key="1">
    <source>
        <dbReference type="ARBA" id="ARBA00002286"/>
    </source>
</evidence>
<dbReference type="InterPro" id="IPR001584">
    <property type="entry name" value="Integrase_cat-core"/>
</dbReference>
<dbReference type="InterPro" id="IPR002514">
    <property type="entry name" value="Transposase_8"/>
</dbReference>
<sequence>MTKKQYTEEFKEQLIKECQEVQNIALVARRHGISPNTIHTWIRKLKKNGSVNSLPKNEAKRIFEIEQRLKSISNENNSLKKLLGEKELELAVLRDLRDKLNPPVTDRVEIAKKWISKGYKASLILDFVGLPSSTYYENISRESRVPETIESDSSSKSIKNKGGRPIPGYSLTNKGEKISDEQIKEWLNELVCGDGFPYGYHKLTICLREDYNLLINRKKVYRLCKELDILRPQRKIRNKHPKRLAKQAEINKPNQLWQMDLKYGYITGTDSFFFQLSLIDVYDRSVIDYHLGLSCKAKDAARILKNSLIKRGLGKGMNLPIIRTDNGPQFTSNLFKEAVEKIGITHERIPVRTPNMIAHIESFHSILESECYSRNEFNSFMEVYSIVSEYMKYYNERRRHGSIKYMAPNEFYKAFMNDNIKIESFSA</sequence>
<evidence type="ECO:0000256" key="2">
    <source>
        <dbReference type="SAM" id="Coils"/>
    </source>
</evidence>
<dbReference type="Gene3D" id="3.30.420.10">
    <property type="entry name" value="Ribonuclease H-like superfamily/Ribonuclease H"/>
    <property type="match status" value="1"/>
</dbReference>
<reference evidence="5 6" key="1">
    <citation type="submission" date="2022-08" db="EMBL/GenBank/DDBJ databases">
        <title>Proteogenomics of the novel Dehalobacterium formicoaceticum strain EZ94 highlights a key role of methyltransferases during anaerobic dichloromethane degradation.</title>
        <authorList>
            <person name="Wasmund K."/>
        </authorList>
    </citation>
    <scope>NUCLEOTIDE SEQUENCE [LARGE SCALE GENOMIC DNA]</scope>
    <source>
        <strain evidence="5 6">EZ94</strain>
    </source>
</reference>
<dbReference type="SUPFAM" id="SSF46689">
    <property type="entry name" value="Homeodomain-like"/>
    <property type="match status" value="1"/>
</dbReference>
<dbReference type="InterPro" id="IPR050900">
    <property type="entry name" value="Transposase_IS3/IS150/IS904"/>
</dbReference>
<name>A0ABT1Y7N9_9FIRM</name>
<dbReference type="RefSeq" id="WP_089612246.1">
    <property type="nucleotide sequence ID" value="NZ_CP022121.1"/>
</dbReference>
<dbReference type="EMBL" id="JANPWE010000013">
    <property type="protein sequence ID" value="MCR6546904.1"/>
    <property type="molecule type" value="Genomic_DNA"/>
</dbReference>
<gene>
    <name evidence="5" type="ORF">NVS47_15530</name>
</gene>
<feature type="domain" description="Integrase catalytic" evidence="4">
    <location>
        <begin position="249"/>
        <end position="416"/>
    </location>
</feature>
<dbReference type="Pfam" id="PF01527">
    <property type="entry name" value="HTH_Tnp_1"/>
    <property type="match status" value="1"/>
</dbReference>
<dbReference type="PANTHER" id="PTHR46889:SF5">
    <property type="entry name" value="INTEGRASE PROTEIN"/>
    <property type="match status" value="1"/>
</dbReference>
<feature type="region of interest" description="Disordered" evidence="3">
    <location>
        <begin position="147"/>
        <end position="173"/>
    </location>
</feature>
<comment type="caution">
    <text evidence="5">The sequence shown here is derived from an EMBL/GenBank/DDBJ whole genome shotgun (WGS) entry which is preliminary data.</text>
</comment>
<keyword evidence="6" id="KW-1185">Reference proteome</keyword>